<sequence length="103" mass="10838">MARGGARQGAGRKPGSATKRTREIAERAIAERKSPLEVLLDIMHEATDTATKLEAAKAAAPYVHPKLSSIEAQHSGPGGGPINTVTRIELVALTDGNSEDRDP</sequence>
<dbReference type="EMBL" id="JAUSVU010000017">
    <property type="protein sequence ID" value="MDQ0535395.1"/>
    <property type="molecule type" value="Genomic_DNA"/>
</dbReference>
<protein>
    <submittedName>
        <fullName evidence="2">Uncharacterized protein</fullName>
    </submittedName>
</protein>
<reference evidence="2 3" key="1">
    <citation type="submission" date="2023-07" db="EMBL/GenBank/DDBJ databases">
        <title>Genomic Encyclopedia of Type Strains, Phase IV (KMG-IV): sequencing the most valuable type-strain genomes for metagenomic binning, comparative biology and taxonomic classification.</title>
        <authorList>
            <person name="Goeker M."/>
        </authorList>
    </citation>
    <scope>NUCLEOTIDE SEQUENCE [LARGE SCALE GENOMIC DNA]</scope>
    <source>
        <strain evidence="2 3">DSM 19922</strain>
    </source>
</reference>
<evidence type="ECO:0000313" key="2">
    <source>
        <dbReference type="EMBL" id="MDQ0535395.1"/>
    </source>
</evidence>
<evidence type="ECO:0000313" key="3">
    <source>
        <dbReference type="Proteomes" id="UP001244552"/>
    </source>
</evidence>
<proteinExistence type="predicted"/>
<comment type="caution">
    <text evidence="2">The sequence shown here is derived from an EMBL/GenBank/DDBJ whole genome shotgun (WGS) entry which is preliminary data.</text>
</comment>
<feature type="compositionally biased region" description="Low complexity" evidence="1">
    <location>
        <begin position="1"/>
        <end position="11"/>
    </location>
</feature>
<accession>A0ABU0MPJ6</accession>
<gene>
    <name evidence="2" type="ORF">QO018_004273</name>
</gene>
<dbReference type="Proteomes" id="UP001244552">
    <property type="component" value="Unassembled WGS sequence"/>
</dbReference>
<evidence type="ECO:0000256" key="1">
    <source>
        <dbReference type="SAM" id="MobiDB-lite"/>
    </source>
</evidence>
<dbReference type="RefSeq" id="WP_209985932.1">
    <property type="nucleotide sequence ID" value="NZ_JAGINO010000017.1"/>
</dbReference>
<organism evidence="2 3">
    <name type="scientific">Azospirillum picis</name>
    <dbReference type="NCBI Taxonomy" id="488438"/>
    <lineage>
        <taxon>Bacteria</taxon>
        <taxon>Pseudomonadati</taxon>
        <taxon>Pseudomonadota</taxon>
        <taxon>Alphaproteobacteria</taxon>
        <taxon>Rhodospirillales</taxon>
        <taxon>Azospirillaceae</taxon>
        <taxon>Azospirillum</taxon>
    </lineage>
</organism>
<feature type="region of interest" description="Disordered" evidence="1">
    <location>
        <begin position="1"/>
        <end position="22"/>
    </location>
</feature>
<keyword evidence="3" id="KW-1185">Reference proteome</keyword>
<name>A0ABU0MPJ6_9PROT</name>